<gene>
    <name evidence="6" type="ORF">GGD90_002147</name>
</gene>
<feature type="disulfide bond" description="Redox-active" evidence="4">
    <location>
        <begin position="227"/>
        <end position="231"/>
    </location>
</feature>
<evidence type="ECO:0000256" key="1">
    <source>
        <dbReference type="ARBA" id="ARBA00010996"/>
    </source>
</evidence>
<dbReference type="InterPro" id="IPR003782">
    <property type="entry name" value="SCO1/SenC"/>
</dbReference>
<dbReference type="RefSeq" id="WP_184415102.1">
    <property type="nucleotide sequence ID" value="NZ_JACIGE010000007.1"/>
</dbReference>
<dbReference type="PROSITE" id="PS51352">
    <property type="entry name" value="THIOREDOXIN_2"/>
    <property type="match status" value="1"/>
</dbReference>
<dbReference type="Proteomes" id="UP000587070">
    <property type="component" value="Unassembled WGS sequence"/>
</dbReference>
<protein>
    <submittedName>
        <fullName evidence="6">Cytochrome oxidase Cu insertion factor (SCO1/SenC/PrrC family)</fullName>
    </submittedName>
</protein>
<dbReference type="PANTHER" id="PTHR12151:SF25">
    <property type="entry name" value="LINALOOL DEHYDRATASE_ISOMERASE DOMAIN-CONTAINING PROTEIN"/>
    <property type="match status" value="1"/>
</dbReference>
<dbReference type="CDD" id="cd02968">
    <property type="entry name" value="SCO"/>
    <property type="match status" value="1"/>
</dbReference>
<evidence type="ECO:0000256" key="3">
    <source>
        <dbReference type="PIRSR" id="PIRSR603782-1"/>
    </source>
</evidence>
<feature type="domain" description="Thioredoxin" evidence="5">
    <location>
        <begin position="190"/>
        <end position="352"/>
    </location>
</feature>
<feature type="binding site" evidence="3">
    <location>
        <position position="317"/>
    </location>
    <ligand>
        <name>Cu cation</name>
        <dbReference type="ChEBI" id="CHEBI:23378"/>
    </ligand>
</feature>
<keyword evidence="7" id="KW-1185">Reference proteome</keyword>
<comment type="caution">
    <text evidence="6">The sequence shown here is derived from an EMBL/GenBank/DDBJ whole genome shotgun (WGS) entry which is preliminary data.</text>
</comment>
<dbReference type="Gene3D" id="3.40.30.10">
    <property type="entry name" value="Glutaredoxin"/>
    <property type="match status" value="1"/>
</dbReference>
<evidence type="ECO:0000313" key="6">
    <source>
        <dbReference type="EMBL" id="MBB4247762.1"/>
    </source>
</evidence>
<evidence type="ECO:0000313" key="7">
    <source>
        <dbReference type="Proteomes" id="UP000587070"/>
    </source>
</evidence>
<dbReference type="AlphaFoldDB" id="A0A840GGY7"/>
<dbReference type="EMBL" id="JACIGE010000007">
    <property type="protein sequence ID" value="MBB4247762.1"/>
    <property type="molecule type" value="Genomic_DNA"/>
</dbReference>
<comment type="similarity">
    <text evidence="1">Belongs to the SCO1/2 family.</text>
</comment>
<organism evidence="6 7">
    <name type="scientific">Rhodocyclus tenuis</name>
    <name type="common">Rhodospirillum tenue</name>
    <dbReference type="NCBI Taxonomy" id="1066"/>
    <lineage>
        <taxon>Bacteria</taxon>
        <taxon>Pseudomonadati</taxon>
        <taxon>Pseudomonadota</taxon>
        <taxon>Betaproteobacteria</taxon>
        <taxon>Rhodocyclales</taxon>
        <taxon>Rhodocyclaceae</taxon>
        <taxon>Rhodocyclus</taxon>
    </lineage>
</organism>
<dbReference type="InterPro" id="IPR013766">
    <property type="entry name" value="Thioredoxin_domain"/>
</dbReference>
<reference evidence="6 7" key="1">
    <citation type="submission" date="2020-08" db="EMBL/GenBank/DDBJ databases">
        <title>Genome sequencing of Purple Non-Sulfur Bacteria from various extreme environments.</title>
        <authorList>
            <person name="Mayer M."/>
        </authorList>
    </citation>
    <scope>NUCLEOTIDE SEQUENCE [LARGE SCALE GENOMIC DNA]</scope>
    <source>
        <strain evidence="6 7">2761</strain>
    </source>
</reference>
<keyword evidence="4" id="KW-1015">Disulfide bond</keyword>
<name>A0A840GGY7_RHOTE</name>
<proteinExistence type="inferred from homology"/>
<dbReference type="PANTHER" id="PTHR12151">
    <property type="entry name" value="ELECTRON TRANSPORT PROTIN SCO1/SENC FAMILY MEMBER"/>
    <property type="match status" value="1"/>
</dbReference>
<feature type="binding site" evidence="3">
    <location>
        <position position="227"/>
    </location>
    <ligand>
        <name>Cu cation</name>
        <dbReference type="ChEBI" id="CHEBI:23378"/>
    </ligand>
</feature>
<evidence type="ECO:0000259" key="5">
    <source>
        <dbReference type="PROSITE" id="PS51352"/>
    </source>
</evidence>
<dbReference type="FunFam" id="3.40.30.10:FF:000013">
    <property type="entry name" value="Blast:Protein SCO1 homolog, mitochondrial"/>
    <property type="match status" value="1"/>
</dbReference>
<keyword evidence="2 3" id="KW-0186">Copper</keyword>
<feature type="binding site" evidence="3">
    <location>
        <position position="231"/>
    </location>
    <ligand>
        <name>Cu cation</name>
        <dbReference type="ChEBI" id="CHEBI:23378"/>
    </ligand>
</feature>
<keyword evidence="3" id="KW-0479">Metal-binding</keyword>
<dbReference type="SUPFAM" id="SSF52833">
    <property type="entry name" value="Thioredoxin-like"/>
    <property type="match status" value="1"/>
</dbReference>
<dbReference type="InterPro" id="IPR036249">
    <property type="entry name" value="Thioredoxin-like_sf"/>
</dbReference>
<dbReference type="GO" id="GO:0046872">
    <property type="term" value="F:metal ion binding"/>
    <property type="evidence" value="ECO:0007669"/>
    <property type="project" value="UniProtKB-KW"/>
</dbReference>
<dbReference type="Pfam" id="PF02630">
    <property type="entry name" value="SCO1-SenC"/>
    <property type="match status" value="1"/>
</dbReference>
<evidence type="ECO:0000256" key="2">
    <source>
        <dbReference type="ARBA" id="ARBA00023008"/>
    </source>
</evidence>
<evidence type="ECO:0000256" key="4">
    <source>
        <dbReference type="PIRSR" id="PIRSR603782-2"/>
    </source>
</evidence>
<accession>A0A840GGY7</accession>
<sequence length="355" mass="36857">MKRNALSDAALAVALVALVGGGAWLAPQLLKGDAAPDKLPTPACDINAASCRVALPDGGSVELSITPRPIPTLTPLAVTADVSGSSMRALALDLAGVDMDMGPNRAALVPLPDQPERFSGSTQLPICSTGQMLWQATLQLADARGGRHDVAFRFTPDGEACAPEDAAAAAATPAATGAGTAGSKTAVPATDLAPQPTDFTLSSADGPVSLRDFRGKLVLLYFGYTFCPDVCPTALTTLAQAMKQLSPEEKRRVQVIFVSVDPPRDTPQHLKEYLAFFDPAFVGVTGSAAEIAAAARSWGVYYAAQAPDASGRYSIDHSAFTALVASNGKLVMRLPHASTPADIAVRLRALLNQPR</sequence>